<evidence type="ECO:0000313" key="2">
    <source>
        <dbReference type="Proteomes" id="UP001172386"/>
    </source>
</evidence>
<dbReference type="EMBL" id="JAPDRQ010000022">
    <property type="protein sequence ID" value="KAJ9661523.1"/>
    <property type="molecule type" value="Genomic_DNA"/>
</dbReference>
<dbReference type="Proteomes" id="UP001172386">
    <property type="component" value="Unassembled WGS sequence"/>
</dbReference>
<comment type="caution">
    <text evidence="1">The sequence shown here is derived from an EMBL/GenBank/DDBJ whole genome shotgun (WGS) entry which is preliminary data.</text>
</comment>
<gene>
    <name evidence="1" type="primary">TFC7</name>
    <name evidence="1" type="ORF">H2198_001903</name>
</gene>
<accession>A0ACC3AFR2</accession>
<proteinExistence type="predicted"/>
<reference evidence="1" key="1">
    <citation type="submission" date="2022-10" db="EMBL/GenBank/DDBJ databases">
        <title>Culturing micro-colonial fungi from biological soil crusts in the Mojave desert and describing Neophaeococcomyces mojavensis, and introducing the new genera and species Taxawa tesnikishii.</title>
        <authorList>
            <person name="Kurbessoian T."/>
            <person name="Stajich J.E."/>
        </authorList>
    </citation>
    <scope>NUCLEOTIDE SEQUENCE</scope>
    <source>
        <strain evidence="1">JES_112</strain>
    </source>
</reference>
<organism evidence="1 2">
    <name type="scientific">Neophaeococcomyces mojaviensis</name>
    <dbReference type="NCBI Taxonomy" id="3383035"/>
    <lineage>
        <taxon>Eukaryota</taxon>
        <taxon>Fungi</taxon>
        <taxon>Dikarya</taxon>
        <taxon>Ascomycota</taxon>
        <taxon>Pezizomycotina</taxon>
        <taxon>Eurotiomycetes</taxon>
        <taxon>Chaetothyriomycetidae</taxon>
        <taxon>Chaetothyriales</taxon>
        <taxon>Chaetothyriales incertae sedis</taxon>
        <taxon>Neophaeococcomyces</taxon>
    </lineage>
</organism>
<evidence type="ECO:0000313" key="1">
    <source>
        <dbReference type="EMBL" id="KAJ9661523.1"/>
    </source>
</evidence>
<keyword evidence="2" id="KW-1185">Reference proteome</keyword>
<name>A0ACC3AFR2_9EURO</name>
<protein>
    <submittedName>
        <fullName evidence="1">C6 zinc cluster transcription factor-like protein</fullName>
    </submittedName>
</protein>
<sequence length="304" mass="34249">MPVTEILLLRHGHRIAWTLDPTTGKYTSNHPFPTRLPADPPLASHGVDQAEETGAYLSKELETLARQDRLRVYSSLFYRCIQTLKPMVERLRKDANPNLKVRGERGFSEWFGKAWFEQPVPADATRLKEEFFPFVDDQYESLLIPDRHGERILEIHDRIAEAFSRVIKDVDEEYEVAGRGSEEVTLLICGHAAQIICSGRVLTGNMPDDPDEDDFKCFTCGISKFRRRQPASVSHEMDDWRGVGVTGGWDCILNSWCGHLSGGEERGWHFHGDESFDSYGPGSNQGPITFDGASHEGSEGIAKL</sequence>